<dbReference type="EMBL" id="QZAA01000107">
    <property type="protein sequence ID" value="RQD76835.1"/>
    <property type="molecule type" value="Genomic_DNA"/>
</dbReference>
<dbReference type="SUPFAM" id="SSF161098">
    <property type="entry name" value="MetI-like"/>
    <property type="match status" value="1"/>
</dbReference>
<dbReference type="PANTHER" id="PTHR43470:SF3">
    <property type="entry name" value="PHOSPHATE TRANSPORT SYSTEM PERMEASE PROTEIN PSTA-RELATED"/>
    <property type="match status" value="1"/>
</dbReference>
<comment type="similarity">
    <text evidence="2 8">Belongs to the binding-protein-dependent transport system permease family. CysTW subfamily.</text>
</comment>
<dbReference type="GO" id="GO:0035435">
    <property type="term" value="P:phosphate ion transmembrane transport"/>
    <property type="evidence" value="ECO:0007669"/>
    <property type="project" value="InterPro"/>
</dbReference>
<dbReference type="Gene3D" id="1.10.3720.10">
    <property type="entry name" value="MetI-like"/>
    <property type="match status" value="1"/>
</dbReference>
<feature type="transmembrane region" description="Helical" evidence="8">
    <location>
        <begin position="63"/>
        <end position="88"/>
    </location>
</feature>
<keyword evidence="6 8" id="KW-1133">Transmembrane helix</keyword>
<accession>A0A424YG46</accession>
<sequence length="277" mass="29701">MINPKMEEKVCKIFLWIMASLTLLILVAIIGNVLSRGLGFIDLEFLLETPRQMGREGGIIDSIISTFYLIIISLLIATPVGVGSAIFLTEYKKKGKLLRLIRFTTESLAGIPSIIFGIFGFAFFVIFCGMGWSILSGGLTLSLMILPTLVRTSEEAISSVPNSFREGSLAMGATRWQTISGVVIPSALPGIITGIILSTGRAVGESAAVILTAGSALGIPRTLFDPGRSMSVHLYVLAVEGISMEKAYATGAVLIMAIVLINLMANLFTARQRAKVR</sequence>
<dbReference type="Proteomes" id="UP000285138">
    <property type="component" value="Unassembled WGS sequence"/>
</dbReference>
<evidence type="ECO:0000256" key="3">
    <source>
        <dbReference type="ARBA" id="ARBA00022448"/>
    </source>
</evidence>
<dbReference type="GO" id="GO:0005886">
    <property type="term" value="C:plasma membrane"/>
    <property type="evidence" value="ECO:0007669"/>
    <property type="project" value="UniProtKB-SubCell"/>
</dbReference>
<evidence type="ECO:0000256" key="6">
    <source>
        <dbReference type="ARBA" id="ARBA00022989"/>
    </source>
</evidence>
<dbReference type="CDD" id="cd06261">
    <property type="entry name" value="TM_PBP2"/>
    <property type="match status" value="1"/>
</dbReference>
<evidence type="ECO:0000256" key="2">
    <source>
        <dbReference type="ARBA" id="ARBA00007069"/>
    </source>
</evidence>
<proteinExistence type="inferred from homology"/>
<feature type="transmembrane region" description="Helical" evidence="8">
    <location>
        <begin position="12"/>
        <end position="34"/>
    </location>
</feature>
<name>A0A424YG46_9FIRM</name>
<evidence type="ECO:0000256" key="4">
    <source>
        <dbReference type="ARBA" id="ARBA00022475"/>
    </source>
</evidence>
<dbReference type="NCBIfam" id="TIGR00974">
    <property type="entry name" value="3a0107s02c"/>
    <property type="match status" value="1"/>
</dbReference>
<dbReference type="AlphaFoldDB" id="A0A424YG46"/>
<dbReference type="InterPro" id="IPR005672">
    <property type="entry name" value="Phosphate_PstA"/>
</dbReference>
<keyword evidence="4 8" id="KW-1003">Cell membrane</keyword>
<protein>
    <recommendedName>
        <fullName evidence="8">Phosphate transport system permease protein PstA</fullName>
    </recommendedName>
</protein>
<evidence type="ECO:0000256" key="8">
    <source>
        <dbReference type="RuleBase" id="RU363043"/>
    </source>
</evidence>
<keyword evidence="7 8" id="KW-0472">Membrane</keyword>
<feature type="transmembrane region" description="Helical" evidence="8">
    <location>
        <begin position="109"/>
        <end position="135"/>
    </location>
</feature>
<keyword evidence="5 8" id="KW-0812">Transmembrane</keyword>
<dbReference type="PROSITE" id="PS50928">
    <property type="entry name" value="ABC_TM1"/>
    <property type="match status" value="1"/>
</dbReference>
<feature type="domain" description="ABC transmembrane type-1" evidence="9">
    <location>
        <begin position="63"/>
        <end position="265"/>
    </location>
</feature>
<evidence type="ECO:0000313" key="11">
    <source>
        <dbReference type="Proteomes" id="UP000285138"/>
    </source>
</evidence>
<feature type="transmembrane region" description="Helical" evidence="8">
    <location>
        <begin position="247"/>
        <end position="268"/>
    </location>
</feature>
<evidence type="ECO:0000256" key="5">
    <source>
        <dbReference type="ARBA" id="ARBA00022692"/>
    </source>
</evidence>
<comment type="caution">
    <text evidence="10">The sequence shown here is derived from an EMBL/GenBank/DDBJ whole genome shotgun (WGS) entry which is preliminary data.</text>
</comment>
<gene>
    <name evidence="10" type="primary">pstA</name>
    <name evidence="10" type="ORF">D5R97_03630</name>
</gene>
<reference evidence="10 11" key="1">
    <citation type="submission" date="2018-08" db="EMBL/GenBank/DDBJ databases">
        <title>The metabolism and importance of syntrophic acetate oxidation coupled to methane or sulfide production in haloalkaline environments.</title>
        <authorList>
            <person name="Timmers P.H.A."/>
            <person name="Vavourakis C.D."/>
            <person name="Sorokin D.Y."/>
            <person name="Sinninghe Damste J.S."/>
            <person name="Muyzer G."/>
            <person name="Stams A.J.M."/>
            <person name="Plugge C.M."/>
        </authorList>
    </citation>
    <scope>NUCLEOTIDE SEQUENCE [LARGE SCALE GENOMIC DNA]</scope>
    <source>
        <strain evidence="10">MSAO_Bac1</strain>
    </source>
</reference>
<dbReference type="InterPro" id="IPR035906">
    <property type="entry name" value="MetI-like_sf"/>
</dbReference>
<evidence type="ECO:0000259" key="9">
    <source>
        <dbReference type="PROSITE" id="PS50928"/>
    </source>
</evidence>
<comment type="subcellular location">
    <subcellularLocation>
        <location evidence="1 8">Cell membrane</location>
        <topology evidence="1 8">Multi-pass membrane protein</topology>
    </subcellularLocation>
</comment>
<organism evidence="10 11">
    <name type="scientific">Candidatus Syntrophonatronum acetioxidans</name>
    <dbReference type="NCBI Taxonomy" id="1795816"/>
    <lineage>
        <taxon>Bacteria</taxon>
        <taxon>Bacillati</taxon>
        <taxon>Bacillota</taxon>
        <taxon>Clostridia</taxon>
        <taxon>Eubacteriales</taxon>
        <taxon>Syntrophomonadaceae</taxon>
        <taxon>Candidatus Syntrophonatronum</taxon>
    </lineage>
</organism>
<dbReference type="PANTHER" id="PTHR43470">
    <property type="entry name" value="PHOSPHATE TRANSPORT SYSTEM PERMEASE PROTEIN PSTA-RELATED"/>
    <property type="match status" value="1"/>
</dbReference>
<keyword evidence="3" id="KW-0813">Transport</keyword>
<dbReference type="GO" id="GO:0005315">
    <property type="term" value="F:phosphate transmembrane transporter activity"/>
    <property type="evidence" value="ECO:0007669"/>
    <property type="project" value="InterPro"/>
</dbReference>
<evidence type="ECO:0000256" key="1">
    <source>
        <dbReference type="ARBA" id="ARBA00004651"/>
    </source>
</evidence>
<evidence type="ECO:0000313" key="10">
    <source>
        <dbReference type="EMBL" id="RQD76835.1"/>
    </source>
</evidence>
<dbReference type="Pfam" id="PF00528">
    <property type="entry name" value="BPD_transp_1"/>
    <property type="match status" value="1"/>
</dbReference>
<comment type="caution">
    <text evidence="8">Lacks conserved residue(s) required for the propagation of feature annotation.</text>
</comment>
<dbReference type="InterPro" id="IPR000515">
    <property type="entry name" value="MetI-like"/>
</dbReference>
<evidence type="ECO:0000256" key="7">
    <source>
        <dbReference type="ARBA" id="ARBA00023136"/>
    </source>
</evidence>